<evidence type="ECO:0000313" key="4">
    <source>
        <dbReference type="Proteomes" id="UP000824005"/>
    </source>
</evidence>
<evidence type="ECO:0000313" key="3">
    <source>
        <dbReference type="EMBL" id="HIY66252.1"/>
    </source>
</evidence>
<evidence type="ECO:0000259" key="1">
    <source>
        <dbReference type="Pfam" id="PF01841"/>
    </source>
</evidence>
<dbReference type="Pfam" id="PF01841">
    <property type="entry name" value="Transglut_core"/>
    <property type="match status" value="1"/>
</dbReference>
<proteinExistence type="predicted"/>
<dbReference type="InterPro" id="IPR002931">
    <property type="entry name" value="Transglutaminase-like"/>
</dbReference>
<dbReference type="Gene3D" id="2.60.40.3140">
    <property type="match status" value="1"/>
</dbReference>
<feature type="domain" description="Transglutaminase-like" evidence="1">
    <location>
        <begin position="256"/>
        <end position="356"/>
    </location>
</feature>
<comment type="caution">
    <text evidence="3">The sequence shown here is derived from an EMBL/GenBank/DDBJ whole genome shotgun (WGS) entry which is preliminary data.</text>
</comment>
<reference evidence="3" key="1">
    <citation type="journal article" date="2021" name="PeerJ">
        <title>Extensive microbial diversity within the chicken gut microbiome revealed by metagenomics and culture.</title>
        <authorList>
            <person name="Gilroy R."/>
            <person name="Ravi A."/>
            <person name="Getino M."/>
            <person name="Pursley I."/>
            <person name="Horton D.L."/>
            <person name="Alikhan N.F."/>
            <person name="Baker D."/>
            <person name="Gharbi K."/>
            <person name="Hall N."/>
            <person name="Watson M."/>
            <person name="Adriaenssens E.M."/>
            <person name="Foster-Nyarko E."/>
            <person name="Jarju S."/>
            <person name="Secka A."/>
            <person name="Antonio M."/>
            <person name="Oren A."/>
            <person name="Chaudhuri R.R."/>
            <person name="La Ragione R."/>
            <person name="Hildebrand F."/>
            <person name="Pallen M.J."/>
        </authorList>
    </citation>
    <scope>NUCLEOTIDE SEQUENCE</scope>
    <source>
        <strain evidence="3">ChiGjej1B1-98</strain>
    </source>
</reference>
<dbReference type="Proteomes" id="UP000824005">
    <property type="component" value="Unassembled WGS sequence"/>
</dbReference>
<sequence length="609" mass="68333">MLQHSPRTQSPEALLAESDAVVRLDETETTYTSPTNVVERHHRQITILRQSAARKGFFTCVVDRNSALKSFAGTVRDAHGKVIRKLKRSELKYSEYSSGLADDAGYYTLEILAPTVPYTVDVEYEIACNDGILAFAPFLPVASTATSLEKAAYTLSVPAGTPLGYKCCRTGEPEKRTEKGCDIYRWQLEQLPAVEAEEMMPRLIDLLPMVFAVPYDFRYGQTQGSMRDWRSFGAWQRELLEGRDALPDALRREVHALTDTLATPREKVRALYDYLGATTRYVSIQLGIGGLQPMPAAEVFRTKFGDCKALANYLRALLAECGIDSDYAIIHLDRPRMFRDFASANQANHAILRVPLAADTLWLECTNTEIPFGYIHEDIAGHDAILITREGGVFTTLPRYADTLNRMVRHVELDVAPDGSVAGHITERYEAVQYEWKMGFPKLDARDRTDYLRGELKLPTAAITRIACTEHKASIPVIEITYDFTAAHFVNFSGERGFVPLFPFREPGVTTARNRANDLFRETGYCDTERITIRLPENLRIEALPRTESLDNLFGRCALTLDTAENAITAECRIMKSSGSFPRGEFEAYKALLNACRKAYGASIVVKRQ</sequence>
<name>A0A9D1YW48_9MICO</name>
<dbReference type="SUPFAM" id="SSF54001">
    <property type="entry name" value="Cysteine proteinases"/>
    <property type="match status" value="1"/>
</dbReference>
<feature type="domain" description="DUF3857" evidence="2">
    <location>
        <begin position="36"/>
        <end position="194"/>
    </location>
</feature>
<gene>
    <name evidence="3" type="ORF">H9830_08260</name>
</gene>
<dbReference type="Gene3D" id="3.10.620.30">
    <property type="match status" value="1"/>
</dbReference>
<dbReference type="AlphaFoldDB" id="A0A9D1YW48"/>
<evidence type="ECO:0000259" key="2">
    <source>
        <dbReference type="Pfam" id="PF12969"/>
    </source>
</evidence>
<protein>
    <submittedName>
        <fullName evidence="3">DUF3857 domain-containing transglutaminase family protein</fullName>
    </submittedName>
</protein>
<dbReference type="EMBL" id="DXDC01000245">
    <property type="protein sequence ID" value="HIY66252.1"/>
    <property type="molecule type" value="Genomic_DNA"/>
</dbReference>
<reference evidence="3" key="2">
    <citation type="submission" date="2021-04" db="EMBL/GenBank/DDBJ databases">
        <authorList>
            <person name="Gilroy R."/>
        </authorList>
    </citation>
    <scope>NUCLEOTIDE SEQUENCE</scope>
    <source>
        <strain evidence="3">ChiGjej1B1-98</strain>
    </source>
</reference>
<dbReference type="Pfam" id="PF12969">
    <property type="entry name" value="DUF3857"/>
    <property type="match status" value="1"/>
</dbReference>
<organism evidence="3 4">
    <name type="scientific">Candidatus Agrococcus pullicola</name>
    <dbReference type="NCBI Taxonomy" id="2838429"/>
    <lineage>
        <taxon>Bacteria</taxon>
        <taxon>Bacillati</taxon>
        <taxon>Actinomycetota</taxon>
        <taxon>Actinomycetes</taxon>
        <taxon>Micrococcales</taxon>
        <taxon>Microbacteriaceae</taxon>
        <taxon>Agrococcus</taxon>
    </lineage>
</organism>
<dbReference type="Gene3D" id="2.60.120.1130">
    <property type="match status" value="1"/>
</dbReference>
<accession>A0A9D1YW48</accession>
<dbReference type="InterPro" id="IPR038765">
    <property type="entry name" value="Papain-like_cys_pep_sf"/>
</dbReference>
<dbReference type="InterPro" id="IPR024618">
    <property type="entry name" value="DUF3857"/>
</dbReference>